<feature type="compositionally biased region" description="Basic and acidic residues" evidence="1">
    <location>
        <begin position="253"/>
        <end position="270"/>
    </location>
</feature>
<proteinExistence type="predicted"/>
<comment type="caution">
    <text evidence="2">The sequence shown here is derived from an EMBL/GenBank/DDBJ whole genome shotgun (WGS) entry which is preliminary data.</text>
</comment>
<name>A0ABP1NHK6_XYLVO</name>
<dbReference type="Proteomes" id="UP001642520">
    <property type="component" value="Unassembled WGS sequence"/>
</dbReference>
<evidence type="ECO:0000313" key="2">
    <source>
        <dbReference type="EMBL" id="CAL7939016.1"/>
    </source>
</evidence>
<evidence type="ECO:0000313" key="3">
    <source>
        <dbReference type="Proteomes" id="UP001642520"/>
    </source>
</evidence>
<reference evidence="2 3" key="1">
    <citation type="submission" date="2024-08" db="EMBL/GenBank/DDBJ databases">
        <authorList>
            <person name="Will J Nash"/>
            <person name="Angela Man"/>
            <person name="Seanna McTaggart"/>
            <person name="Kendall Baker"/>
            <person name="Tom Barker"/>
            <person name="Leah Catchpole"/>
            <person name="Alex Durrant"/>
            <person name="Karim Gharbi"/>
            <person name="Naomi Irish"/>
            <person name="Gemy Kaithakottil"/>
            <person name="Debby Ku"/>
            <person name="Aaliyah Providence"/>
            <person name="Felix Shaw"/>
            <person name="David Swarbreck"/>
            <person name="Chris Watkins"/>
            <person name="Ann M. McCartney"/>
            <person name="Giulio Formenti"/>
            <person name="Alice Mouton"/>
            <person name="Noel Vella"/>
            <person name="Bjorn M von Reumont"/>
            <person name="Adriana Vella"/>
            <person name="Wilfried Haerty"/>
        </authorList>
    </citation>
    <scope>NUCLEOTIDE SEQUENCE [LARGE SCALE GENOMIC DNA]</scope>
</reference>
<accession>A0ABP1NHK6</accession>
<sequence length="505" mass="57732">MGESFVERIDNLRKQSRLLLTQVNENSRRVKDEIKKLYSQNLTPRENCDNNAGAPSSSYKGNVKSWKLRNDSSGVGGALRSDCFCNSPNQTLASMPNTSTVKRVLTSSKKRSEHQHCIENVRRKSVKGCYCNPETKKVQLRSTRTRQKQYSPCKRCKSHATFPAIVIEDNYERPDLTSPISCETLRRVQRIDYAPRSQFLRNVRSRISVLQSATGRGDCPETCYRSPCYHEFMGNKSISKAHSMYHLKPDENQLEKSEVDHGRIRSESSDKQSISETEIVEKSSKGVQVSLGRLSKSKDVIKKTLSSKTSVPDVKSNSSLNLASKKTVSNKGCQCCQRSKLEYSKTTLNEMNHVDTKEYQYSVCTNRSHKENKEYLSDREVRELKKFREQNYFDTHGSNHTLVSSKSSGSLEQYLLNDRLFPEPVRRVHKKDLVVTIPACATVQRKRVHYFPRYIVRQEKSNLNGNCKKKRCQSCPLTGHAIDLGITKIRAPLNSLALKYQKRLP</sequence>
<dbReference type="EMBL" id="CAXAJV020001289">
    <property type="protein sequence ID" value="CAL7939016.1"/>
    <property type="molecule type" value="Genomic_DNA"/>
</dbReference>
<feature type="region of interest" description="Disordered" evidence="1">
    <location>
        <begin position="41"/>
        <end position="60"/>
    </location>
</feature>
<protein>
    <submittedName>
        <fullName evidence="2">Uncharacterized protein</fullName>
    </submittedName>
</protein>
<evidence type="ECO:0000256" key="1">
    <source>
        <dbReference type="SAM" id="MobiDB-lite"/>
    </source>
</evidence>
<feature type="region of interest" description="Disordered" evidence="1">
    <location>
        <begin position="253"/>
        <end position="279"/>
    </location>
</feature>
<gene>
    <name evidence="2" type="ORF">XYLVIOL_LOCUS3633</name>
</gene>
<organism evidence="2 3">
    <name type="scientific">Xylocopa violacea</name>
    <name type="common">Violet carpenter bee</name>
    <name type="synonym">Apis violacea</name>
    <dbReference type="NCBI Taxonomy" id="135666"/>
    <lineage>
        <taxon>Eukaryota</taxon>
        <taxon>Metazoa</taxon>
        <taxon>Ecdysozoa</taxon>
        <taxon>Arthropoda</taxon>
        <taxon>Hexapoda</taxon>
        <taxon>Insecta</taxon>
        <taxon>Pterygota</taxon>
        <taxon>Neoptera</taxon>
        <taxon>Endopterygota</taxon>
        <taxon>Hymenoptera</taxon>
        <taxon>Apocrita</taxon>
        <taxon>Aculeata</taxon>
        <taxon>Apoidea</taxon>
        <taxon>Anthophila</taxon>
        <taxon>Apidae</taxon>
        <taxon>Xylocopa</taxon>
        <taxon>Xylocopa</taxon>
    </lineage>
</organism>
<keyword evidence="3" id="KW-1185">Reference proteome</keyword>